<accession>A3CV03</accession>
<reference evidence="3 4" key="1">
    <citation type="journal article" date="2009" name="Stand. Genomic Sci.">
        <title>Complete genome sequence of Methanoculleus marisnigri Romesser et al. 1981 type strain JR1.</title>
        <authorList>
            <person name="Anderson I.J."/>
            <person name="Sieprawska-Lupa M."/>
            <person name="Lapidus A."/>
            <person name="Nolan M."/>
            <person name="Copeland A."/>
            <person name="Glavina Del Rio T."/>
            <person name="Tice H."/>
            <person name="Dalin E."/>
            <person name="Barry K."/>
            <person name="Saunders E."/>
            <person name="Han C."/>
            <person name="Brettin T."/>
            <person name="Detter J.C."/>
            <person name="Bruce D."/>
            <person name="Mikhailova N."/>
            <person name="Pitluck S."/>
            <person name="Hauser L."/>
            <person name="Land M."/>
            <person name="Lucas S."/>
            <person name="Richardson P."/>
            <person name="Whitman W.B."/>
            <person name="Kyrpides N.C."/>
        </authorList>
    </citation>
    <scope>NUCLEOTIDE SEQUENCE [LARGE SCALE GENOMIC DNA]</scope>
    <source>
        <strain evidence="4">ATCC 35101 / DSM 1498 / JR1</strain>
    </source>
</reference>
<keyword evidence="4" id="KW-1185">Reference proteome</keyword>
<organism evidence="3 4">
    <name type="scientific">Methanoculleus marisnigri (strain ATCC 35101 / DSM 1498 / JR1)</name>
    <dbReference type="NCBI Taxonomy" id="368407"/>
    <lineage>
        <taxon>Archaea</taxon>
        <taxon>Methanobacteriati</taxon>
        <taxon>Methanobacteriota</taxon>
        <taxon>Stenosarchaea group</taxon>
        <taxon>Methanomicrobia</taxon>
        <taxon>Methanomicrobiales</taxon>
        <taxon>Methanomicrobiaceae</taxon>
        <taxon>Methanoculleus</taxon>
    </lineage>
</organism>
<feature type="transmembrane region" description="Helical" evidence="2">
    <location>
        <begin position="90"/>
        <end position="107"/>
    </location>
</feature>
<gene>
    <name evidence="3" type="ordered locus">Memar_1273</name>
</gene>
<evidence type="ECO:0000256" key="2">
    <source>
        <dbReference type="SAM" id="Phobius"/>
    </source>
</evidence>
<dbReference type="KEGG" id="mem:Memar_1273"/>
<dbReference type="eggNOG" id="arCOG06136">
    <property type="taxonomic scope" value="Archaea"/>
</dbReference>
<evidence type="ECO:0000256" key="1">
    <source>
        <dbReference type="SAM" id="MobiDB-lite"/>
    </source>
</evidence>
<name>A3CV03_METMJ</name>
<evidence type="ECO:0000313" key="4">
    <source>
        <dbReference type="Proteomes" id="UP000002146"/>
    </source>
</evidence>
<feature type="region of interest" description="Disordered" evidence="1">
    <location>
        <begin position="1"/>
        <end position="25"/>
    </location>
</feature>
<sequence>MNGENPPRKTRAQERTHSHGGNAVQDAAASDCRTCARPAPELLGSVDGQAGLPADCINCISHERQYLQPVQKPVETRTLLSGGPMKRSQIVIWSILIALVFVHYFYMPEQPEVTKGEMHISFDSRECRPDLVDLWNTFVQEQAFSNESAVLIQLNQYIDKDGTVQCTELHWIGYVDGEEHAYEIYVHQSGNVYYNDQVFDFPMQGVHPLAILREVDRIEFDDLIHGEYNITLTTFKHDGPMTYNKTNGDLYAFADGSLRPLKEATFSSEASRHMIEIFLEIEQSGGITTAESISDHIILFPEQEIARADSVVHA</sequence>
<evidence type="ECO:0000313" key="3">
    <source>
        <dbReference type="EMBL" id="ABN57203.1"/>
    </source>
</evidence>
<keyword evidence="2" id="KW-1133">Transmembrane helix</keyword>
<keyword evidence="2" id="KW-0812">Transmembrane</keyword>
<protein>
    <submittedName>
        <fullName evidence="3">Uncharacterized protein</fullName>
    </submittedName>
</protein>
<proteinExistence type="predicted"/>
<dbReference type="EMBL" id="CP000562">
    <property type="protein sequence ID" value="ABN57203.1"/>
    <property type="molecule type" value="Genomic_DNA"/>
</dbReference>
<dbReference type="Proteomes" id="UP000002146">
    <property type="component" value="Chromosome"/>
</dbReference>
<dbReference type="AlphaFoldDB" id="A3CV03"/>
<dbReference type="HOGENOM" id="CLU_076813_0_0_2"/>
<keyword evidence="2" id="KW-0472">Membrane</keyword>